<name>A0A6N8JF66_9BACT</name>
<dbReference type="PANTHER" id="PTHR48079">
    <property type="entry name" value="PROTEIN YEEZ"/>
    <property type="match status" value="1"/>
</dbReference>
<feature type="domain" description="NAD-dependent epimerase/dehydratase" evidence="1">
    <location>
        <begin position="8"/>
        <end position="198"/>
    </location>
</feature>
<comment type="caution">
    <text evidence="2">The sequence shown here is derived from an EMBL/GenBank/DDBJ whole genome shotgun (WGS) entry which is preliminary data.</text>
</comment>
<organism evidence="2 3">
    <name type="scientific">Chitinophaga oryziterrae</name>
    <dbReference type="NCBI Taxonomy" id="1031224"/>
    <lineage>
        <taxon>Bacteria</taxon>
        <taxon>Pseudomonadati</taxon>
        <taxon>Bacteroidota</taxon>
        <taxon>Chitinophagia</taxon>
        <taxon>Chitinophagales</taxon>
        <taxon>Chitinophagaceae</taxon>
        <taxon>Chitinophaga</taxon>
    </lineage>
</organism>
<sequence length="265" mass="29239">MKTVSILGCGWLGLPLASHLLREGYRVHGSVTSQDKLALLQEKGIIPYQIQITDTQITGDQLSGFLASEILIINVPPARREDIVAYHTAQMSLLLPLIKAQHVLFVSSTSVYPELNRVVTEDDHFEPVKGSGKALVAVEELFRTHTDCTVLRFAGLIGYDRQPGRFLAGKTNVENGDAPINVIHQDDCIAIITEIIRQGVWGEVFNACSDVHPLRKDFYTLAASKAGLVLPTFIAGGNKFKIINSDKLKQRLGYAFKYPDPLETL</sequence>
<evidence type="ECO:0000313" key="3">
    <source>
        <dbReference type="Proteomes" id="UP000468388"/>
    </source>
</evidence>
<evidence type="ECO:0000313" key="2">
    <source>
        <dbReference type="EMBL" id="MVT42968.1"/>
    </source>
</evidence>
<reference evidence="2 3" key="1">
    <citation type="submission" date="2019-12" db="EMBL/GenBank/DDBJ databases">
        <title>The draft genomic sequence of strain Chitinophaga oryziterrae JCM 16595.</title>
        <authorList>
            <person name="Zhang X."/>
        </authorList>
    </citation>
    <scope>NUCLEOTIDE SEQUENCE [LARGE SCALE GENOMIC DNA]</scope>
    <source>
        <strain evidence="2 3">JCM 16595</strain>
    </source>
</reference>
<accession>A0A6N8JF66</accession>
<protein>
    <submittedName>
        <fullName evidence="2">SDR family NAD(P)-dependent oxidoreductase</fullName>
    </submittedName>
</protein>
<dbReference type="InterPro" id="IPR051783">
    <property type="entry name" value="NAD(P)-dependent_oxidoreduct"/>
</dbReference>
<dbReference type="OrthoDB" id="751203at2"/>
<dbReference type="SUPFAM" id="SSF51735">
    <property type="entry name" value="NAD(P)-binding Rossmann-fold domains"/>
    <property type="match status" value="1"/>
</dbReference>
<dbReference type="GO" id="GO:0005737">
    <property type="term" value="C:cytoplasm"/>
    <property type="evidence" value="ECO:0007669"/>
    <property type="project" value="TreeGrafter"/>
</dbReference>
<dbReference type="InterPro" id="IPR036291">
    <property type="entry name" value="NAD(P)-bd_dom_sf"/>
</dbReference>
<dbReference type="EMBL" id="WRXO01000006">
    <property type="protein sequence ID" value="MVT42968.1"/>
    <property type="molecule type" value="Genomic_DNA"/>
</dbReference>
<dbReference type="CDD" id="cd05266">
    <property type="entry name" value="SDR_a4"/>
    <property type="match status" value="1"/>
</dbReference>
<dbReference type="InterPro" id="IPR001509">
    <property type="entry name" value="Epimerase_deHydtase"/>
</dbReference>
<evidence type="ECO:0000259" key="1">
    <source>
        <dbReference type="Pfam" id="PF01370"/>
    </source>
</evidence>
<gene>
    <name evidence="2" type="ORF">GO495_20395</name>
</gene>
<dbReference type="Gene3D" id="3.40.50.720">
    <property type="entry name" value="NAD(P)-binding Rossmann-like Domain"/>
    <property type="match status" value="1"/>
</dbReference>
<dbReference type="Proteomes" id="UP000468388">
    <property type="component" value="Unassembled WGS sequence"/>
</dbReference>
<dbReference type="PANTHER" id="PTHR48079:SF6">
    <property type="entry name" value="NAD(P)-BINDING DOMAIN-CONTAINING PROTEIN-RELATED"/>
    <property type="match status" value="1"/>
</dbReference>
<dbReference type="AlphaFoldDB" id="A0A6N8JF66"/>
<proteinExistence type="predicted"/>
<dbReference type="RefSeq" id="WP_157301579.1">
    <property type="nucleotide sequence ID" value="NZ_BAAAZB010000004.1"/>
</dbReference>
<keyword evidence="3" id="KW-1185">Reference proteome</keyword>
<dbReference type="GO" id="GO:0004029">
    <property type="term" value="F:aldehyde dehydrogenase (NAD+) activity"/>
    <property type="evidence" value="ECO:0007669"/>
    <property type="project" value="TreeGrafter"/>
</dbReference>
<dbReference type="Pfam" id="PF01370">
    <property type="entry name" value="Epimerase"/>
    <property type="match status" value="1"/>
</dbReference>